<dbReference type="Pfam" id="PF00240">
    <property type="entry name" value="ubiquitin"/>
    <property type="match status" value="1"/>
</dbReference>
<dbReference type="AlphaFoldDB" id="A0A8K1FMC8"/>
<keyword evidence="1" id="KW-0175">Coiled coil</keyword>
<feature type="domain" description="Ubiquitin-like" evidence="3">
    <location>
        <begin position="9"/>
        <end position="63"/>
    </location>
</feature>
<dbReference type="InterPro" id="IPR029071">
    <property type="entry name" value="Ubiquitin-like_domsf"/>
</dbReference>
<keyword evidence="5" id="KW-1185">Reference proteome</keyword>
<comment type="caution">
    <text evidence="4">The sequence shown here is derived from an EMBL/GenBank/DDBJ whole genome shotgun (WGS) entry which is preliminary data.</text>
</comment>
<name>A0A8K1FMC8_PYTOL</name>
<evidence type="ECO:0000256" key="1">
    <source>
        <dbReference type="SAM" id="Coils"/>
    </source>
</evidence>
<dbReference type="OrthoDB" id="417450at2759"/>
<dbReference type="EMBL" id="SPLM01000003">
    <property type="protein sequence ID" value="TMW68101.1"/>
    <property type="molecule type" value="Genomic_DNA"/>
</dbReference>
<organism evidence="4 5">
    <name type="scientific">Pythium oligandrum</name>
    <name type="common">Mycoparasitic fungus</name>
    <dbReference type="NCBI Taxonomy" id="41045"/>
    <lineage>
        <taxon>Eukaryota</taxon>
        <taxon>Sar</taxon>
        <taxon>Stramenopiles</taxon>
        <taxon>Oomycota</taxon>
        <taxon>Peronosporomycetes</taxon>
        <taxon>Pythiales</taxon>
        <taxon>Pythiaceae</taxon>
        <taxon>Pythium</taxon>
    </lineage>
</organism>
<evidence type="ECO:0000313" key="5">
    <source>
        <dbReference type="Proteomes" id="UP000794436"/>
    </source>
</evidence>
<dbReference type="Proteomes" id="UP000794436">
    <property type="component" value="Unassembled WGS sequence"/>
</dbReference>
<accession>A0A8K1FMC8</accession>
<dbReference type="PROSITE" id="PS50053">
    <property type="entry name" value="UBIQUITIN_2"/>
    <property type="match status" value="2"/>
</dbReference>
<dbReference type="SUPFAM" id="SSF54236">
    <property type="entry name" value="Ubiquitin-like"/>
    <property type="match status" value="2"/>
</dbReference>
<dbReference type="SMART" id="SM00213">
    <property type="entry name" value="UBQ"/>
    <property type="match status" value="2"/>
</dbReference>
<feature type="compositionally biased region" description="Basic and acidic residues" evidence="2">
    <location>
        <begin position="88"/>
        <end position="102"/>
    </location>
</feature>
<protein>
    <recommendedName>
        <fullName evidence="3">Ubiquitin-like domain-containing protein</fullName>
    </recommendedName>
</protein>
<gene>
    <name evidence="4" type="ORF">Poli38472_007773</name>
</gene>
<proteinExistence type="predicted"/>
<sequence length="314" mass="34985">MQQKTTKMLEVTVLNGKETIAVSVDDASVQWLQQLKNAVAERTGVMAVHQKLVFRGKELADGRFPAALKQGSKIMLLKNRAFYDSRKETGRVAKTQDAHDEGQTEDQAEPAPVAAVRRTEAIDVESIDENHVLLQAARGKAVYEFIFQVDTTISAVKQRVGGAMGLTGAALRLILKGKTPTDDSTLATYAGNARVIKCMVLLTAKQHDLMEYEDTFRETHRSLAIIQVEVENAARIMFKNVMPFEEMLLRLRDVQGQAHQVRSNLAILEDQLRGTKLADRDSPTMVAFAHAEEECAVLVRRADELVERFTASRH</sequence>
<dbReference type="InterPro" id="IPR000626">
    <property type="entry name" value="Ubiquitin-like_dom"/>
</dbReference>
<feature type="coiled-coil region" evidence="1">
    <location>
        <begin position="251"/>
        <end position="308"/>
    </location>
</feature>
<feature type="domain" description="Ubiquitin-like" evidence="3">
    <location>
        <begin position="130"/>
        <end position="189"/>
    </location>
</feature>
<dbReference type="Gene3D" id="3.10.20.90">
    <property type="entry name" value="Phosphatidylinositol 3-kinase Catalytic Subunit, Chain A, domain 1"/>
    <property type="match status" value="2"/>
</dbReference>
<evidence type="ECO:0000313" key="4">
    <source>
        <dbReference type="EMBL" id="TMW68101.1"/>
    </source>
</evidence>
<evidence type="ECO:0000259" key="3">
    <source>
        <dbReference type="PROSITE" id="PS50053"/>
    </source>
</evidence>
<evidence type="ECO:0000256" key="2">
    <source>
        <dbReference type="SAM" id="MobiDB-lite"/>
    </source>
</evidence>
<reference evidence="4" key="1">
    <citation type="submission" date="2019-03" db="EMBL/GenBank/DDBJ databases">
        <title>Long read genome sequence of the mycoparasitic Pythium oligandrum ATCC 38472 isolated from sugarbeet rhizosphere.</title>
        <authorList>
            <person name="Gaulin E."/>
        </authorList>
    </citation>
    <scope>NUCLEOTIDE SEQUENCE</scope>
    <source>
        <strain evidence="4">ATCC 38472_TT</strain>
    </source>
</reference>
<feature type="region of interest" description="Disordered" evidence="2">
    <location>
        <begin position="88"/>
        <end position="112"/>
    </location>
</feature>